<sequence length="99" mass="11084">TRGGAATFWESSKVTIATQAVGQFSITASASVLHSNLSFWITTVSDPGNDARKDEFLDEMIRIRPPQGEPWLINGDFNIIYEARDKSNHNLNIRVMGRF</sequence>
<dbReference type="Gramene" id="AET5Gv20230400.1">
    <property type="protein sequence ID" value="AET5Gv20230400.1"/>
    <property type="gene ID" value="AET5Gv20230400"/>
</dbReference>
<protein>
    <recommendedName>
        <fullName evidence="3">Endonuclease/exonuclease/phosphatase domain-containing protein</fullName>
    </recommendedName>
</protein>
<dbReference type="STRING" id="200361.A0A453JXU9"/>
<name>A0A453JXU9_AEGTS</name>
<dbReference type="EnsemblPlants" id="AET5Gv20230400.1">
    <property type="protein sequence ID" value="AET5Gv20230400.1"/>
    <property type="gene ID" value="AET5Gv20230400"/>
</dbReference>
<evidence type="ECO:0000313" key="2">
    <source>
        <dbReference type="Proteomes" id="UP000015105"/>
    </source>
</evidence>
<evidence type="ECO:0000313" key="1">
    <source>
        <dbReference type="EnsemblPlants" id="AET5Gv20230400.1"/>
    </source>
</evidence>
<dbReference type="AlphaFoldDB" id="A0A453JXU9"/>
<reference evidence="1" key="5">
    <citation type="journal article" date="2021" name="G3 (Bethesda)">
        <title>Aegilops tauschii genome assembly Aet v5.0 features greater sequence contiguity and improved annotation.</title>
        <authorList>
            <person name="Wang L."/>
            <person name="Zhu T."/>
            <person name="Rodriguez J.C."/>
            <person name="Deal K.R."/>
            <person name="Dubcovsky J."/>
            <person name="McGuire P.E."/>
            <person name="Lux T."/>
            <person name="Spannagl M."/>
            <person name="Mayer K.F.X."/>
            <person name="Baldrich P."/>
            <person name="Meyers B.C."/>
            <person name="Huo N."/>
            <person name="Gu Y.Q."/>
            <person name="Zhou H."/>
            <person name="Devos K.M."/>
            <person name="Bennetzen J.L."/>
            <person name="Unver T."/>
            <person name="Budak H."/>
            <person name="Gulick P.J."/>
            <person name="Galiba G."/>
            <person name="Kalapos B."/>
            <person name="Nelson D.R."/>
            <person name="Li P."/>
            <person name="You F.M."/>
            <person name="Luo M.C."/>
            <person name="Dvorak J."/>
        </authorList>
    </citation>
    <scope>NUCLEOTIDE SEQUENCE [LARGE SCALE GENOMIC DNA]</scope>
    <source>
        <strain evidence="1">cv. AL8/78</strain>
    </source>
</reference>
<organism evidence="1 2">
    <name type="scientific">Aegilops tauschii subsp. strangulata</name>
    <name type="common">Goatgrass</name>
    <dbReference type="NCBI Taxonomy" id="200361"/>
    <lineage>
        <taxon>Eukaryota</taxon>
        <taxon>Viridiplantae</taxon>
        <taxon>Streptophyta</taxon>
        <taxon>Embryophyta</taxon>
        <taxon>Tracheophyta</taxon>
        <taxon>Spermatophyta</taxon>
        <taxon>Magnoliopsida</taxon>
        <taxon>Liliopsida</taxon>
        <taxon>Poales</taxon>
        <taxon>Poaceae</taxon>
        <taxon>BOP clade</taxon>
        <taxon>Pooideae</taxon>
        <taxon>Triticodae</taxon>
        <taxon>Triticeae</taxon>
        <taxon>Triticinae</taxon>
        <taxon>Aegilops</taxon>
    </lineage>
</organism>
<reference evidence="2" key="1">
    <citation type="journal article" date="2014" name="Science">
        <title>Ancient hybridizations among the ancestral genomes of bread wheat.</title>
        <authorList>
            <consortium name="International Wheat Genome Sequencing Consortium,"/>
            <person name="Marcussen T."/>
            <person name="Sandve S.R."/>
            <person name="Heier L."/>
            <person name="Spannagl M."/>
            <person name="Pfeifer M."/>
            <person name="Jakobsen K.S."/>
            <person name="Wulff B.B."/>
            <person name="Steuernagel B."/>
            <person name="Mayer K.F."/>
            <person name="Olsen O.A."/>
        </authorList>
    </citation>
    <scope>NUCLEOTIDE SEQUENCE [LARGE SCALE GENOMIC DNA]</scope>
    <source>
        <strain evidence="2">cv. AL8/78</strain>
    </source>
</reference>
<dbReference type="SUPFAM" id="SSF56219">
    <property type="entry name" value="DNase I-like"/>
    <property type="match status" value="1"/>
</dbReference>
<reference evidence="2" key="2">
    <citation type="journal article" date="2017" name="Nat. Plants">
        <title>The Aegilops tauschii genome reveals multiple impacts of transposons.</title>
        <authorList>
            <person name="Zhao G."/>
            <person name="Zou C."/>
            <person name="Li K."/>
            <person name="Wang K."/>
            <person name="Li T."/>
            <person name="Gao L."/>
            <person name="Zhang X."/>
            <person name="Wang H."/>
            <person name="Yang Z."/>
            <person name="Liu X."/>
            <person name="Jiang W."/>
            <person name="Mao L."/>
            <person name="Kong X."/>
            <person name="Jiao Y."/>
            <person name="Jia J."/>
        </authorList>
    </citation>
    <scope>NUCLEOTIDE SEQUENCE [LARGE SCALE GENOMIC DNA]</scope>
    <source>
        <strain evidence="2">cv. AL8/78</strain>
    </source>
</reference>
<dbReference type="InterPro" id="IPR036691">
    <property type="entry name" value="Endo/exonu/phosph_ase_sf"/>
</dbReference>
<accession>A0A453JXU9</accession>
<reference evidence="1" key="3">
    <citation type="journal article" date="2017" name="Nature">
        <title>Genome sequence of the progenitor of the wheat D genome Aegilops tauschii.</title>
        <authorList>
            <person name="Luo M.C."/>
            <person name="Gu Y.Q."/>
            <person name="Puiu D."/>
            <person name="Wang H."/>
            <person name="Twardziok S.O."/>
            <person name="Deal K.R."/>
            <person name="Huo N."/>
            <person name="Zhu T."/>
            <person name="Wang L."/>
            <person name="Wang Y."/>
            <person name="McGuire P.E."/>
            <person name="Liu S."/>
            <person name="Long H."/>
            <person name="Ramasamy R.K."/>
            <person name="Rodriguez J.C."/>
            <person name="Van S.L."/>
            <person name="Yuan L."/>
            <person name="Wang Z."/>
            <person name="Xia Z."/>
            <person name="Xiao L."/>
            <person name="Anderson O.D."/>
            <person name="Ouyang S."/>
            <person name="Liang Y."/>
            <person name="Zimin A.V."/>
            <person name="Pertea G."/>
            <person name="Qi P."/>
            <person name="Bennetzen J.L."/>
            <person name="Dai X."/>
            <person name="Dawson M.W."/>
            <person name="Muller H.G."/>
            <person name="Kugler K."/>
            <person name="Rivarola-Duarte L."/>
            <person name="Spannagl M."/>
            <person name="Mayer K.F.X."/>
            <person name="Lu F.H."/>
            <person name="Bevan M.W."/>
            <person name="Leroy P."/>
            <person name="Li P."/>
            <person name="You F.M."/>
            <person name="Sun Q."/>
            <person name="Liu Z."/>
            <person name="Lyons E."/>
            <person name="Wicker T."/>
            <person name="Salzberg S.L."/>
            <person name="Devos K.M."/>
            <person name="Dvorak J."/>
        </authorList>
    </citation>
    <scope>NUCLEOTIDE SEQUENCE [LARGE SCALE GENOMIC DNA]</scope>
    <source>
        <strain evidence="1">cv. AL8/78</strain>
    </source>
</reference>
<reference evidence="1" key="4">
    <citation type="submission" date="2019-03" db="UniProtKB">
        <authorList>
            <consortium name="EnsemblPlants"/>
        </authorList>
    </citation>
    <scope>IDENTIFICATION</scope>
</reference>
<evidence type="ECO:0008006" key="3">
    <source>
        <dbReference type="Google" id="ProtNLM"/>
    </source>
</evidence>
<keyword evidence="2" id="KW-1185">Reference proteome</keyword>
<proteinExistence type="predicted"/>
<dbReference type="Proteomes" id="UP000015105">
    <property type="component" value="Chromosome 5D"/>
</dbReference>